<organism evidence="8 9">
    <name type="scientific">Diaporthe australafricana</name>
    <dbReference type="NCBI Taxonomy" id="127596"/>
    <lineage>
        <taxon>Eukaryota</taxon>
        <taxon>Fungi</taxon>
        <taxon>Dikarya</taxon>
        <taxon>Ascomycota</taxon>
        <taxon>Pezizomycotina</taxon>
        <taxon>Sordariomycetes</taxon>
        <taxon>Sordariomycetidae</taxon>
        <taxon>Diaporthales</taxon>
        <taxon>Diaporthaceae</taxon>
        <taxon>Diaporthe</taxon>
    </lineage>
</organism>
<dbReference type="Gene3D" id="1.10.630.10">
    <property type="entry name" value="Cytochrome P450"/>
    <property type="match status" value="1"/>
</dbReference>
<evidence type="ECO:0000256" key="2">
    <source>
        <dbReference type="ARBA" id="ARBA00010617"/>
    </source>
</evidence>
<keyword evidence="7" id="KW-0560">Oxidoreductase</keyword>
<reference evidence="8 9" key="1">
    <citation type="journal article" date="2024" name="IMA Fungus">
        <title>IMA Genome - F19 : A genome assembly and annotation guide to empower mycologists, including annotated draft genome sequences of Ceratocystis pirilliformis, Diaporthe australafricana, Fusarium ophioides, Paecilomyces lecythidis, and Sporothrix stenoceras.</title>
        <authorList>
            <person name="Aylward J."/>
            <person name="Wilson A.M."/>
            <person name="Visagie C.M."/>
            <person name="Spraker J."/>
            <person name="Barnes I."/>
            <person name="Buitendag C."/>
            <person name="Ceriani C."/>
            <person name="Del Mar Angel L."/>
            <person name="du Plessis D."/>
            <person name="Fuchs T."/>
            <person name="Gasser K."/>
            <person name="Kramer D."/>
            <person name="Li W."/>
            <person name="Munsamy K."/>
            <person name="Piso A."/>
            <person name="Price J.L."/>
            <person name="Sonnekus B."/>
            <person name="Thomas C."/>
            <person name="van der Nest A."/>
            <person name="van Dijk A."/>
            <person name="van Heerden A."/>
            <person name="van Vuuren N."/>
            <person name="Yilmaz N."/>
            <person name="Duong T.A."/>
            <person name="van der Merwe N.A."/>
            <person name="Wingfield M.J."/>
            <person name="Wingfield B.D."/>
        </authorList>
    </citation>
    <scope>NUCLEOTIDE SEQUENCE [LARGE SCALE GENOMIC DNA]</scope>
    <source>
        <strain evidence="8 9">CMW 18300</strain>
    </source>
</reference>
<comment type="cofactor">
    <cofactor evidence="1">
        <name>heme</name>
        <dbReference type="ChEBI" id="CHEBI:30413"/>
    </cofactor>
</comment>
<evidence type="ECO:0000313" key="8">
    <source>
        <dbReference type="EMBL" id="KAL1865328.1"/>
    </source>
</evidence>
<dbReference type="PANTHER" id="PTHR24305">
    <property type="entry name" value="CYTOCHROME P450"/>
    <property type="match status" value="1"/>
</dbReference>
<keyword evidence="3 7" id="KW-0349">Heme</keyword>
<dbReference type="InterPro" id="IPR036396">
    <property type="entry name" value="Cyt_P450_sf"/>
</dbReference>
<dbReference type="InterPro" id="IPR002403">
    <property type="entry name" value="Cyt_P450_E_grp-IV"/>
</dbReference>
<dbReference type="EMBL" id="JAWRVE010000062">
    <property type="protein sequence ID" value="KAL1865328.1"/>
    <property type="molecule type" value="Genomic_DNA"/>
</dbReference>
<keyword evidence="4 7" id="KW-0479">Metal-binding</keyword>
<dbReference type="InterPro" id="IPR050121">
    <property type="entry name" value="Cytochrome_P450_monoxygenase"/>
</dbReference>
<comment type="similarity">
    <text evidence="2 7">Belongs to the cytochrome P450 family.</text>
</comment>
<name>A0ABR3WP64_9PEZI</name>
<keyword evidence="9" id="KW-1185">Reference proteome</keyword>
<dbReference type="InterPro" id="IPR001128">
    <property type="entry name" value="Cyt_P450"/>
</dbReference>
<dbReference type="PANTHER" id="PTHR24305:SF166">
    <property type="entry name" value="CYTOCHROME P450 12A4, MITOCHONDRIAL-RELATED"/>
    <property type="match status" value="1"/>
</dbReference>
<dbReference type="PRINTS" id="PR00385">
    <property type="entry name" value="P450"/>
</dbReference>
<keyword evidence="6 7" id="KW-0503">Monooxygenase</keyword>
<evidence type="ECO:0000256" key="1">
    <source>
        <dbReference type="ARBA" id="ARBA00001971"/>
    </source>
</evidence>
<gene>
    <name evidence="8" type="ORF">Daus18300_007218</name>
</gene>
<evidence type="ECO:0000256" key="3">
    <source>
        <dbReference type="ARBA" id="ARBA00022617"/>
    </source>
</evidence>
<dbReference type="Proteomes" id="UP001583177">
    <property type="component" value="Unassembled WGS sequence"/>
</dbReference>
<dbReference type="PRINTS" id="PR00465">
    <property type="entry name" value="EP450IV"/>
</dbReference>
<dbReference type="InterPro" id="IPR017972">
    <property type="entry name" value="Cyt_P450_CS"/>
</dbReference>
<accession>A0ABR3WP64</accession>
<evidence type="ECO:0000256" key="5">
    <source>
        <dbReference type="ARBA" id="ARBA00023004"/>
    </source>
</evidence>
<dbReference type="SUPFAM" id="SSF48264">
    <property type="entry name" value="Cytochrome P450"/>
    <property type="match status" value="1"/>
</dbReference>
<evidence type="ECO:0000256" key="4">
    <source>
        <dbReference type="ARBA" id="ARBA00022723"/>
    </source>
</evidence>
<dbReference type="Pfam" id="PF00067">
    <property type="entry name" value="p450"/>
    <property type="match status" value="1"/>
</dbReference>
<sequence length="555" mass="63140">MDLLICAGLAAIELFAIEKLWPEGLRQNSLPVLHTALFTFLAQYLTLKFYRIFLYHRYFSPLRHVPGPTNNNPLFGQGLNLIRAETPSSLYVEWMKGHPDVPFIRYLGFLNTEVLVPNSLAAHKNVLYDNCYRFAKPQWFLRIVKEVAGHGLILMEGAEHRAHRRMLTNSFSLKSIRKLEPVFKEKAQDICRFFDQRISEHDGKTGTFDCIDTFMRAILDIMGTVILGVDLDYVKPGTENDNSQSLQREKPSKAKRECSFHEAYDVFFAPDTVGKILLFANAHIPLRWPPIKANRDFLFAMDWLNDVLRTIIQTRHREVADARAAGTHEMNSSRDLVTFIVEESGPGGATEGMSEDEFLGHLLEIMAAGHDTSANMLSWSCHIMATRQDIQDRLRGELATVSPGASFAELDRLPYLESFVKESMRVYCPATTYHRAASEDVVVDGIAIPKGTLVDICPSVTLFNPQIWGEDVDNVDPTRWERLKGDQQKNPYAFSAFSNGPRICIGRLFALFEIKIILAEMVRNYRFLSVDKPFKVENPSFTLRPAGMEVRLEKI</sequence>
<evidence type="ECO:0000256" key="7">
    <source>
        <dbReference type="RuleBase" id="RU000461"/>
    </source>
</evidence>
<evidence type="ECO:0008006" key="10">
    <source>
        <dbReference type="Google" id="ProtNLM"/>
    </source>
</evidence>
<proteinExistence type="inferred from homology"/>
<evidence type="ECO:0000313" key="9">
    <source>
        <dbReference type="Proteomes" id="UP001583177"/>
    </source>
</evidence>
<comment type="caution">
    <text evidence="8">The sequence shown here is derived from an EMBL/GenBank/DDBJ whole genome shotgun (WGS) entry which is preliminary data.</text>
</comment>
<evidence type="ECO:0000256" key="6">
    <source>
        <dbReference type="ARBA" id="ARBA00023033"/>
    </source>
</evidence>
<protein>
    <recommendedName>
        <fullName evidence="10">Cytochrome P450</fullName>
    </recommendedName>
</protein>
<keyword evidence="5 7" id="KW-0408">Iron</keyword>
<dbReference type="PROSITE" id="PS00086">
    <property type="entry name" value="CYTOCHROME_P450"/>
    <property type="match status" value="1"/>
</dbReference>